<dbReference type="Gene3D" id="1.10.10.10">
    <property type="entry name" value="Winged helix-like DNA-binding domain superfamily/Winged helix DNA-binding domain"/>
    <property type="match status" value="1"/>
</dbReference>
<name>A0A9W6SGZ8_9ACTN</name>
<dbReference type="SUPFAM" id="SSF46785">
    <property type="entry name" value="Winged helix' DNA-binding domain"/>
    <property type="match status" value="1"/>
</dbReference>
<comment type="caution">
    <text evidence="3">The sequence shown here is derived from an EMBL/GenBank/DDBJ whole genome shotgun (WGS) entry which is preliminary data.</text>
</comment>
<dbReference type="Proteomes" id="UP001165079">
    <property type="component" value="Unassembled WGS sequence"/>
</dbReference>
<evidence type="ECO:0000313" key="3">
    <source>
        <dbReference type="EMBL" id="GLZ75807.1"/>
    </source>
</evidence>
<dbReference type="PANTHER" id="PTHR18964:SF149">
    <property type="entry name" value="BIFUNCTIONAL UDP-N-ACETYLGLUCOSAMINE 2-EPIMERASE_N-ACETYLMANNOSAMINE KINASE"/>
    <property type="match status" value="1"/>
</dbReference>
<evidence type="ECO:0000313" key="4">
    <source>
        <dbReference type="Proteomes" id="UP001165079"/>
    </source>
</evidence>
<gene>
    <name evidence="3" type="ORF">Afil01_06140</name>
</gene>
<comment type="similarity">
    <text evidence="1">Belongs to the ROK (NagC/XylR) family.</text>
</comment>
<dbReference type="InterPro" id="IPR036390">
    <property type="entry name" value="WH_DNA-bd_sf"/>
</dbReference>
<evidence type="ECO:0000259" key="2">
    <source>
        <dbReference type="Pfam" id="PF12802"/>
    </source>
</evidence>
<dbReference type="SUPFAM" id="SSF53067">
    <property type="entry name" value="Actin-like ATPase domain"/>
    <property type="match status" value="1"/>
</dbReference>
<dbReference type="RefSeq" id="WP_285661032.1">
    <property type="nucleotide sequence ID" value="NZ_BSTX01000001.1"/>
</dbReference>
<dbReference type="Pfam" id="PF12802">
    <property type="entry name" value="MarR_2"/>
    <property type="match status" value="1"/>
</dbReference>
<organism evidence="3 4">
    <name type="scientific">Actinorhabdospora filicis</name>
    <dbReference type="NCBI Taxonomy" id="1785913"/>
    <lineage>
        <taxon>Bacteria</taxon>
        <taxon>Bacillati</taxon>
        <taxon>Actinomycetota</taxon>
        <taxon>Actinomycetes</taxon>
        <taxon>Micromonosporales</taxon>
        <taxon>Micromonosporaceae</taxon>
        <taxon>Actinorhabdospora</taxon>
    </lineage>
</organism>
<reference evidence="3" key="1">
    <citation type="submission" date="2023-03" db="EMBL/GenBank/DDBJ databases">
        <title>Actinorhabdospora filicis NBRC 111898.</title>
        <authorList>
            <person name="Ichikawa N."/>
            <person name="Sato H."/>
            <person name="Tonouchi N."/>
        </authorList>
    </citation>
    <scope>NUCLEOTIDE SEQUENCE</scope>
    <source>
        <strain evidence="3">NBRC 111898</strain>
    </source>
</reference>
<dbReference type="Pfam" id="PF00480">
    <property type="entry name" value="ROK"/>
    <property type="match status" value="1"/>
</dbReference>
<dbReference type="Gene3D" id="3.30.420.40">
    <property type="match status" value="2"/>
</dbReference>
<dbReference type="InterPro" id="IPR000835">
    <property type="entry name" value="HTH_MarR-typ"/>
</dbReference>
<keyword evidence="4" id="KW-1185">Reference proteome</keyword>
<dbReference type="EMBL" id="BSTX01000001">
    <property type="protein sequence ID" value="GLZ75807.1"/>
    <property type="molecule type" value="Genomic_DNA"/>
</dbReference>
<protein>
    <recommendedName>
        <fullName evidence="2">HTH marR-type domain-containing protein</fullName>
    </recommendedName>
</protein>
<dbReference type="PANTHER" id="PTHR18964">
    <property type="entry name" value="ROK (REPRESSOR, ORF, KINASE) FAMILY"/>
    <property type="match status" value="1"/>
</dbReference>
<feature type="domain" description="HTH marR-type" evidence="2">
    <location>
        <begin position="21"/>
        <end position="70"/>
    </location>
</feature>
<sequence>MATRRSPGIPSLLRVLNDRAALELLLHNGPMTRAELAAETSLSKVTASQMVERLEARGLVTVVGSRPGGRGPNATVYSVVPGYAYVVGVDVGPRSVTAAIADLTGSVCGRVRIDTGEGDDPVQVVHRAVFDVVAAADVPPERIRRIVCGTPGLVEPDSGDLGFSWELPSWHHGLRAALTEDLKRPVTFENDVNLAAVAEHRDGAATGVDDFVYVWFSRGLGVGVILNGRLHRGATGGAGEIGYLPVPGGPLPAGSVARRAKGSFQQLVGADIVRNLAREHGFERVNVAKSVRAAVAAGAEGEAFLDELAARMALGVASVSVVLDPGLVVLGGAVGYAGGDVLSARVAEQVTRLAPVRPRVVVGTVSEDPVMRGAMFIGLDAVREEIFDEE</sequence>
<proteinExistence type="inferred from homology"/>
<dbReference type="GO" id="GO:0003700">
    <property type="term" value="F:DNA-binding transcription factor activity"/>
    <property type="evidence" value="ECO:0007669"/>
    <property type="project" value="InterPro"/>
</dbReference>
<dbReference type="CDD" id="cd23763">
    <property type="entry name" value="ASKHA_ATPase_ROK"/>
    <property type="match status" value="1"/>
</dbReference>
<dbReference type="InterPro" id="IPR000600">
    <property type="entry name" value="ROK"/>
</dbReference>
<dbReference type="InterPro" id="IPR036388">
    <property type="entry name" value="WH-like_DNA-bd_sf"/>
</dbReference>
<dbReference type="AlphaFoldDB" id="A0A9W6SGZ8"/>
<accession>A0A9W6SGZ8</accession>
<evidence type="ECO:0000256" key="1">
    <source>
        <dbReference type="ARBA" id="ARBA00006479"/>
    </source>
</evidence>
<dbReference type="InterPro" id="IPR043129">
    <property type="entry name" value="ATPase_NBD"/>
</dbReference>